<dbReference type="AlphaFoldDB" id="A0A377JVT7"/>
<name>A0A377JVT7_9HELI</name>
<feature type="chain" id="PRO_5016607366" description="Outer membrane protein" evidence="1">
    <location>
        <begin position="22"/>
        <end position="263"/>
    </location>
</feature>
<evidence type="ECO:0000256" key="1">
    <source>
        <dbReference type="SAM" id="SignalP"/>
    </source>
</evidence>
<reference evidence="2 3" key="1">
    <citation type="submission" date="2018-06" db="EMBL/GenBank/DDBJ databases">
        <authorList>
            <consortium name="Pathogen Informatics"/>
            <person name="Doyle S."/>
        </authorList>
    </citation>
    <scope>NUCLEOTIDE SEQUENCE [LARGE SCALE GENOMIC DNA]</scope>
    <source>
        <strain evidence="2 3">NCTC12221</strain>
    </source>
</reference>
<sequence>MKKLLFIAGFSMAVLANFGLADEQKNTQQSKNTFKVNEEEAVNMSKQDWINLRNRMNENQESHFQAALQLDDAEERKLHREAAKNLDELKKKIDHRRWIEKEGGWGIPLEVDIPIANLMSFGDVKKSILQMGMRIGVSKRQFHPNLEFRALTGVGWSYLFNGNDGTSAAYFPFAFEIGWANDYKRNPRFLAGIAYEYASTYSKTEIYLGIAPFKDDAFMLRLGYGLQGGMKIDIPAIANGQITTEKAFIKADDILTFGVMYAY</sequence>
<keyword evidence="1" id="KW-0732">Signal</keyword>
<dbReference type="EMBL" id="UGHZ01000003">
    <property type="protein sequence ID" value="STP13515.1"/>
    <property type="molecule type" value="Genomic_DNA"/>
</dbReference>
<gene>
    <name evidence="2" type="ORF">NCTC12221_01591</name>
</gene>
<protein>
    <recommendedName>
        <fullName evidence="4">Outer membrane protein</fullName>
    </recommendedName>
</protein>
<evidence type="ECO:0008006" key="4">
    <source>
        <dbReference type="Google" id="ProtNLM"/>
    </source>
</evidence>
<proteinExistence type="predicted"/>
<evidence type="ECO:0000313" key="3">
    <source>
        <dbReference type="Proteomes" id="UP000255335"/>
    </source>
</evidence>
<dbReference type="RefSeq" id="WP_258554241.1">
    <property type="nucleotide sequence ID" value="NZ_UGHZ01000003.1"/>
</dbReference>
<organism evidence="2 3">
    <name type="scientific">Helicobacter cinaedi</name>
    <dbReference type="NCBI Taxonomy" id="213"/>
    <lineage>
        <taxon>Bacteria</taxon>
        <taxon>Pseudomonadati</taxon>
        <taxon>Campylobacterota</taxon>
        <taxon>Epsilonproteobacteria</taxon>
        <taxon>Campylobacterales</taxon>
        <taxon>Helicobacteraceae</taxon>
        <taxon>Helicobacter</taxon>
    </lineage>
</organism>
<feature type="signal peptide" evidence="1">
    <location>
        <begin position="1"/>
        <end position="21"/>
    </location>
</feature>
<evidence type="ECO:0000313" key="2">
    <source>
        <dbReference type="EMBL" id="STP13515.1"/>
    </source>
</evidence>
<accession>A0A377JVT7</accession>
<dbReference type="Proteomes" id="UP000255335">
    <property type="component" value="Unassembled WGS sequence"/>
</dbReference>